<accession>A0A857JTK8</accession>
<proteinExistence type="predicted"/>
<organism evidence="2">
    <name type="scientific">Aeromonas hydrophila</name>
    <dbReference type="NCBI Taxonomy" id="644"/>
    <lineage>
        <taxon>Bacteria</taxon>
        <taxon>Pseudomonadati</taxon>
        <taxon>Pseudomonadota</taxon>
        <taxon>Gammaproteobacteria</taxon>
        <taxon>Aeromonadales</taxon>
        <taxon>Aeromonadaceae</taxon>
        <taxon>Aeromonas</taxon>
    </lineage>
</organism>
<dbReference type="Gene3D" id="3.40.50.300">
    <property type="entry name" value="P-loop containing nucleotide triphosphate hydrolases"/>
    <property type="match status" value="1"/>
</dbReference>
<dbReference type="PIRSF" id="PIRSF009320">
    <property type="entry name" value="Nuc_binding_HP_1000"/>
    <property type="match status" value="1"/>
</dbReference>
<evidence type="ECO:0000259" key="1">
    <source>
        <dbReference type="Pfam" id="PF01656"/>
    </source>
</evidence>
<keyword evidence="2" id="KW-0614">Plasmid</keyword>
<sequence length="217" mass="23149">MIVISVLNQKGGSGKTTIATHLSRAIQVFGHDVLLIDSDPQGSARDWAAVRDEQPVPVVGIDRPTIERDIKAVSHKDFIVIDGAPQAADLAISAIKSSHLVLIPVQPSPYDIWAASDLVDLIKQRIEMTDGRLKAAFVVSRAIKNTKIGAEIREALEGYGLPVLKARITQSVAYPSSAAAGTTVLDAEPNSNAAQEIRDLAAEVLGILNWGNEGMSK</sequence>
<dbReference type="RefSeq" id="WP_202979405.1">
    <property type="nucleotide sequence ID" value="NZ_MK962690.1"/>
</dbReference>
<dbReference type="AlphaFoldDB" id="A0A857JTK8"/>
<dbReference type="EMBL" id="MK962690">
    <property type="protein sequence ID" value="QHJ90258.1"/>
    <property type="molecule type" value="Genomic_DNA"/>
</dbReference>
<dbReference type="CDD" id="cd02042">
    <property type="entry name" value="ParAB_family"/>
    <property type="match status" value="1"/>
</dbReference>
<reference evidence="2" key="1">
    <citation type="submission" date="2019-05" db="EMBL/GenBank/DDBJ databases">
        <authorList>
            <person name="Perez Valdespino A."/>
            <person name="Curiel Quesada E."/>
            <person name="Perez Garcia D."/>
        </authorList>
    </citation>
    <scope>NUCLEOTIDE SEQUENCE</scope>
    <source>
        <strain evidence="2">RO13</strain>
        <plasmid evidence="2">pAerX</plasmid>
    </source>
</reference>
<feature type="domain" description="CobQ/CobB/MinD/ParA nucleotide binding" evidence="1">
    <location>
        <begin position="4"/>
        <end position="183"/>
    </location>
</feature>
<dbReference type="PANTHER" id="PTHR13696">
    <property type="entry name" value="P-LOOP CONTAINING NUCLEOSIDE TRIPHOSPHATE HYDROLASE"/>
    <property type="match status" value="1"/>
</dbReference>
<dbReference type="InterPro" id="IPR048089">
    <property type="entry name" value="McdA"/>
</dbReference>
<protein>
    <submittedName>
        <fullName evidence="2">ParA-like protein</fullName>
    </submittedName>
</protein>
<dbReference type="PANTHER" id="PTHR13696:SF96">
    <property type="entry name" value="COBQ_COBB_MIND_PARA NUCLEOTIDE BINDING DOMAIN-CONTAINING PROTEIN"/>
    <property type="match status" value="1"/>
</dbReference>
<dbReference type="SUPFAM" id="SSF52540">
    <property type="entry name" value="P-loop containing nucleoside triphosphate hydrolases"/>
    <property type="match status" value="1"/>
</dbReference>
<dbReference type="InterPro" id="IPR027417">
    <property type="entry name" value="P-loop_NTPase"/>
</dbReference>
<name>A0A857JTK8_AERHY</name>
<dbReference type="Pfam" id="PF01656">
    <property type="entry name" value="CbiA"/>
    <property type="match status" value="1"/>
</dbReference>
<dbReference type="InterPro" id="IPR002586">
    <property type="entry name" value="CobQ/CobB/MinD/ParA_Nub-bd_dom"/>
</dbReference>
<dbReference type="NCBIfam" id="NF041546">
    <property type="entry name" value="ParA_partition"/>
    <property type="match status" value="1"/>
</dbReference>
<evidence type="ECO:0000313" key="2">
    <source>
        <dbReference type="EMBL" id="QHJ90258.1"/>
    </source>
</evidence>
<dbReference type="InterPro" id="IPR050678">
    <property type="entry name" value="DNA_Partitioning_ATPase"/>
</dbReference>
<geneLocation type="plasmid" evidence="2">
    <name>pAerX</name>
</geneLocation>